<keyword evidence="5" id="KW-1185">Reference proteome</keyword>
<evidence type="ECO:0000256" key="1">
    <source>
        <dbReference type="ARBA" id="ARBA00022741"/>
    </source>
</evidence>
<dbReference type="PROSITE" id="PS51421">
    <property type="entry name" value="RAS"/>
    <property type="match status" value="1"/>
</dbReference>
<organism evidence="4 5">
    <name type="scientific">Dimargaris cristalligena</name>
    <dbReference type="NCBI Taxonomy" id="215637"/>
    <lineage>
        <taxon>Eukaryota</taxon>
        <taxon>Fungi</taxon>
        <taxon>Fungi incertae sedis</taxon>
        <taxon>Zoopagomycota</taxon>
        <taxon>Kickxellomycotina</taxon>
        <taxon>Dimargaritomycetes</taxon>
        <taxon>Dimargaritales</taxon>
        <taxon>Dimargaritaceae</taxon>
        <taxon>Dimargaris</taxon>
    </lineage>
</organism>
<dbReference type="PROSITE" id="PS51420">
    <property type="entry name" value="RHO"/>
    <property type="match status" value="1"/>
</dbReference>
<dbReference type="SMART" id="SM00173">
    <property type="entry name" value="RAS"/>
    <property type="match status" value="1"/>
</dbReference>
<dbReference type="GO" id="GO:0005525">
    <property type="term" value="F:GTP binding"/>
    <property type="evidence" value="ECO:0007669"/>
    <property type="project" value="UniProtKB-KW"/>
</dbReference>
<evidence type="ECO:0000313" key="4">
    <source>
        <dbReference type="EMBL" id="RKP38962.1"/>
    </source>
</evidence>
<dbReference type="SUPFAM" id="SSF52540">
    <property type="entry name" value="P-loop containing nucleoside triphosphate hydrolases"/>
    <property type="match status" value="1"/>
</dbReference>
<dbReference type="GO" id="GO:0016020">
    <property type="term" value="C:membrane"/>
    <property type="evidence" value="ECO:0007669"/>
    <property type="project" value="InterPro"/>
</dbReference>
<keyword evidence="2" id="KW-0342">GTP-binding</keyword>
<name>A0A4Q0A103_9FUNG</name>
<dbReference type="PROSITE" id="PS51419">
    <property type="entry name" value="RAB"/>
    <property type="match status" value="1"/>
</dbReference>
<accession>A0A4Q0A103</accession>
<dbReference type="GO" id="GO:0003924">
    <property type="term" value="F:GTPase activity"/>
    <property type="evidence" value="ECO:0007669"/>
    <property type="project" value="InterPro"/>
</dbReference>
<feature type="compositionally biased region" description="Polar residues" evidence="3">
    <location>
        <begin position="181"/>
        <end position="193"/>
    </location>
</feature>
<evidence type="ECO:0000256" key="3">
    <source>
        <dbReference type="SAM" id="MobiDB-lite"/>
    </source>
</evidence>
<dbReference type="SMART" id="SM00174">
    <property type="entry name" value="RHO"/>
    <property type="match status" value="1"/>
</dbReference>
<dbReference type="CDD" id="cd00876">
    <property type="entry name" value="Ras"/>
    <property type="match status" value="1"/>
</dbReference>
<dbReference type="EMBL" id="ML002312">
    <property type="protein sequence ID" value="RKP38962.1"/>
    <property type="molecule type" value="Genomic_DNA"/>
</dbReference>
<dbReference type="AlphaFoldDB" id="A0A4Q0A103"/>
<dbReference type="InterPro" id="IPR027417">
    <property type="entry name" value="P-loop_NTPase"/>
</dbReference>
<dbReference type="InterPro" id="IPR005225">
    <property type="entry name" value="Small_GTP-bd"/>
</dbReference>
<evidence type="ECO:0000313" key="5">
    <source>
        <dbReference type="Proteomes" id="UP000268162"/>
    </source>
</evidence>
<dbReference type="PANTHER" id="PTHR24070">
    <property type="entry name" value="RAS, DI-RAS, AND RHEB FAMILY MEMBERS OF SMALL GTPASE SUPERFAMILY"/>
    <property type="match status" value="1"/>
</dbReference>
<keyword evidence="1" id="KW-0547">Nucleotide-binding</keyword>
<dbReference type="InterPro" id="IPR001806">
    <property type="entry name" value="Small_GTPase"/>
</dbReference>
<feature type="compositionally biased region" description="Basic and acidic residues" evidence="3">
    <location>
        <begin position="197"/>
        <end position="206"/>
    </location>
</feature>
<dbReference type="Gene3D" id="3.40.50.300">
    <property type="entry name" value="P-loop containing nucleotide triphosphate hydrolases"/>
    <property type="match status" value="1"/>
</dbReference>
<dbReference type="SMART" id="SM00175">
    <property type="entry name" value="RAB"/>
    <property type="match status" value="1"/>
</dbReference>
<dbReference type="FunFam" id="3.40.50.300:FF:002309">
    <property type="entry name" value="Ras-related protein Ral-A"/>
    <property type="match status" value="1"/>
</dbReference>
<gene>
    <name evidence="4" type="ORF">BJ085DRAFT_31189</name>
</gene>
<evidence type="ECO:0000256" key="2">
    <source>
        <dbReference type="ARBA" id="ARBA00023134"/>
    </source>
</evidence>
<protein>
    <submittedName>
        <fullName evidence="4">Complex</fullName>
    </submittedName>
</protein>
<dbReference type="GO" id="GO:0007165">
    <property type="term" value="P:signal transduction"/>
    <property type="evidence" value="ECO:0007669"/>
    <property type="project" value="InterPro"/>
</dbReference>
<reference evidence="5" key="1">
    <citation type="journal article" date="2018" name="Nat. Microbiol.">
        <title>Leveraging single-cell genomics to expand the fungal tree of life.</title>
        <authorList>
            <person name="Ahrendt S.R."/>
            <person name="Quandt C.A."/>
            <person name="Ciobanu D."/>
            <person name="Clum A."/>
            <person name="Salamov A."/>
            <person name="Andreopoulos B."/>
            <person name="Cheng J.F."/>
            <person name="Woyke T."/>
            <person name="Pelin A."/>
            <person name="Henrissat B."/>
            <person name="Reynolds N.K."/>
            <person name="Benny G.L."/>
            <person name="Smith M.E."/>
            <person name="James T.Y."/>
            <person name="Grigoriev I.V."/>
        </authorList>
    </citation>
    <scope>NUCLEOTIDE SEQUENCE [LARGE SCALE GENOMIC DNA]</scope>
    <source>
        <strain evidence="5">RSA 468</strain>
    </source>
</reference>
<dbReference type="Proteomes" id="UP000268162">
    <property type="component" value="Unassembled WGS sequence"/>
</dbReference>
<dbReference type="InterPro" id="IPR020849">
    <property type="entry name" value="Small_GTPase_Ras-type"/>
</dbReference>
<sequence length="206" mass="23297">MSQLPMHRIVMVGTGGVGKSALTVKFISGDFVQEYDPTKADSYSRQVQLDDGPCLVDILDTAGQEEYSAIQDNFYRGRDGFMLVFSLCEYESFQFMHELRERILRVVDTIADVPMVLVGNKYDLATRNYRQVSIEEAQELALSWNAMYVETSAKTGENVETAYKELLRLISRRKLRENLSNKQKQAMALSNGQHGAGKKDKSCSIM</sequence>
<dbReference type="NCBIfam" id="TIGR00231">
    <property type="entry name" value="small_GTP"/>
    <property type="match status" value="1"/>
</dbReference>
<dbReference type="Pfam" id="PF00071">
    <property type="entry name" value="Ras"/>
    <property type="match status" value="1"/>
</dbReference>
<dbReference type="PRINTS" id="PR00449">
    <property type="entry name" value="RASTRNSFRMNG"/>
</dbReference>
<proteinExistence type="predicted"/>
<dbReference type="STRING" id="215637.A0A4Q0A103"/>
<feature type="region of interest" description="Disordered" evidence="3">
    <location>
        <begin position="181"/>
        <end position="206"/>
    </location>
</feature>